<reference evidence="7 8" key="1">
    <citation type="submission" date="2020-10" db="EMBL/GenBank/DDBJ databases">
        <title>Complete genome sequence of Corynebacterium jeddahense DSM 45997, type strain of Corynebacterium jeddahense.</title>
        <authorList>
            <person name="Busche T."/>
            <person name="Kalinowski J."/>
            <person name="Ruckert C."/>
        </authorList>
    </citation>
    <scope>NUCLEOTIDE SEQUENCE [LARGE SCALE GENOMIC DNA]</scope>
    <source>
        <strain evidence="7 8">DSM 45997</strain>
    </source>
</reference>
<sequence>MTLLRSPQNPPLRRGALATAVAITLLTSSATAVSANAQETINTRISRIVLGVGSDATEANLAWQSKRSGAQYVQYWPANDPDSVTEIESTPGPYNAAFFYPHQATMTGLQPETQYIYRVGNDRRGWSEKRTFTTGADSDTWNFLAMADVQIGVDTKIREQAAAWNKAVNVATGEHPESAFIMLLGDQIEGWGAPVAQLEAFTAPEKLQQYRLAVMKGNHETYAPDSHFRDTYFLPNEVGSSANYFFNYNNVLFIGLDGNRSSSEDINSHAKFVNDTIANSGAEADWVVVGIHQAPFSQGKHYTDSDVVRLRNELTPKLSEAGVDLVLSGHDHIYTRTHLMNGFNPVIPEGASKSGDVLIPEDGEVLYVTSTTATGGKYYDFQDKYGDTHPNIREERARDLAHDSTARWRQDYNPDYTNIEVSPTELKLTTYNINTPYVVDQVTLKKKDVPEETPTANPTTEQPTTEQPTTGQPTSGQPTSEQTSTAAEPTTEPSGSTVTATATETATATATETATATQTTTATQPPKTEVLTTTVTSEKLVTTTKTSVGTATVTQTSTQTTPVTQVVEQTKTVPTTVKETVVQTETVKVPTTITKAQATEVVTTTRTSVGSATVTETATLTSPVTKVVETTKTVPTTATETIVETKLVPTTLTGAADPKTQVVTTTLTSNGTTTVVEKTTTIKATDSSLSTVTKTVSQEPAPATTAKPSGQTDGDVEQTSSGSSASSIIAIVLGLLAALLAGIIAVIFDMYPQLVEDFRERYNI</sequence>
<name>A0ABY7UJK1_9CORY</name>
<feature type="transmembrane region" description="Helical" evidence="3">
    <location>
        <begin position="728"/>
        <end position="751"/>
    </location>
</feature>
<organism evidence="7 8">
    <name type="scientific">Corynebacterium jeddahense</name>
    <dbReference type="NCBI Taxonomy" id="1414719"/>
    <lineage>
        <taxon>Bacteria</taxon>
        <taxon>Bacillati</taxon>
        <taxon>Actinomycetota</taxon>
        <taxon>Actinomycetes</taxon>
        <taxon>Mycobacteriales</taxon>
        <taxon>Corynebacteriaceae</taxon>
        <taxon>Corynebacterium</taxon>
    </lineage>
</organism>
<dbReference type="PANTHER" id="PTHR22953:SF153">
    <property type="entry name" value="PURPLE ACID PHOSPHATASE"/>
    <property type="match status" value="1"/>
</dbReference>
<feature type="domain" description="Calcineurin-like phosphoesterase" evidence="5">
    <location>
        <begin position="143"/>
        <end position="334"/>
    </location>
</feature>
<dbReference type="RefSeq" id="WP_052333846.1">
    <property type="nucleotide sequence ID" value="NZ_CBYN010000101.1"/>
</dbReference>
<keyword evidence="1 4" id="KW-0732">Signal</keyword>
<keyword evidence="8" id="KW-1185">Reference proteome</keyword>
<keyword evidence="3" id="KW-0472">Membrane</keyword>
<dbReference type="Gene3D" id="3.60.21.10">
    <property type="match status" value="1"/>
</dbReference>
<dbReference type="PANTHER" id="PTHR22953">
    <property type="entry name" value="ACID PHOSPHATASE RELATED"/>
    <property type="match status" value="1"/>
</dbReference>
<evidence type="ECO:0000313" key="7">
    <source>
        <dbReference type="EMBL" id="WCZ38777.1"/>
    </source>
</evidence>
<protein>
    <submittedName>
        <fullName evidence="7">Calcineurin-like phosphoesterase</fullName>
    </submittedName>
</protein>
<dbReference type="InterPro" id="IPR008963">
    <property type="entry name" value="Purple_acid_Pase-like_N"/>
</dbReference>
<dbReference type="Pfam" id="PF00149">
    <property type="entry name" value="Metallophos"/>
    <property type="match status" value="1"/>
</dbReference>
<keyword evidence="3" id="KW-0812">Transmembrane</keyword>
<dbReference type="InterPro" id="IPR015914">
    <property type="entry name" value="PAPs_N"/>
</dbReference>
<evidence type="ECO:0000256" key="1">
    <source>
        <dbReference type="ARBA" id="ARBA00022729"/>
    </source>
</evidence>
<evidence type="ECO:0000259" key="5">
    <source>
        <dbReference type="Pfam" id="PF00149"/>
    </source>
</evidence>
<keyword evidence="3" id="KW-1133">Transmembrane helix</keyword>
<dbReference type="InterPro" id="IPR004843">
    <property type="entry name" value="Calcineurin-like_PHP"/>
</dbReference>
<evidence type="ECO:0000313" key="8">
    <source>
        <dbReference type="Proteomes" id="UP001218071"/>
    </source>
</evidence>
<feature type="region of interest" description="Disordered" evidence="2">
    <location>
        <begin position="693"/>
        <end position="720"/>
    </location>
</feature>
<accession>A0ABY7UJK1</accession>
<feature type="chain" id="PRO_5046369328" evidence="4">
    <location>
        <begin position="38"/>
        <end position="764"/>
    </location>
</feature>
<dbReference type="SUPFAM" id="SSF56300">
    <property type="entry name" value="Metallo-dependent phosphatases"/>
    <property type="match status" value="1"/>
</dbReference>
<dbReference type="Proteomes" id="UP001218071">
    <property type="component" value="Chromosome"/>
</dbReference>
<feature type="compositionally biased region" description="Low complexity" evidence="2">
    <location>
        <begin position="452"/>
        <end position="479"/>
    </location>
</feature>
<gene>
    <name evidence="7" type="ORF">CJEDD_05850</name>
</gene>
<dbReference type="SUPFAM" id="SSF49363">
    <property type="entry name" value="Purple acid phosphatase, N-terminal domain"/>
    <property type="match status" value="1"/>
</dbReference>
<feature type="compositionally biased region" description="Low complexity" evidence="2">
    <location>
        <begin position="499"/>
        <end position="535"/>
    </location>
</feature>
<feature type="signal peptide" evidence="4">
    <location>
        <begin position="1"/>
        <end position="37"/>
    </location>
</feature>
<dbReference type="Pfam" id="PF16656">
    <property type="entry name" value="Pur_ac_phosph_N"/>
    <property type="match status" value="1"/>
</dbReference>
<evidence type="ECO:0000256" key="2">
    <source>
        <dbReference type="SAM" id="MobiDB-lite"/>
    </source>
</evidence>
<evidence type="ECO:0000259" key="6">
    <source>
        <dbReference type="Pfam" id="PF16656"/>
    </source>
</evidence>
<dbReference type="Gene3D" id="2.60.40.380">
    <property type="entry name" value="Purple acid phosphatase-like, N-terminal"/>
    <property type="match status" value="1"/>
</dbReference>
<dbReference type="InterPro" id="IPR039331">
    <property type="entry name" value="PAPs-like"/>
</dbReference>
<feature type="compositionally biased region" description="Polar residues" evidence="2">
    <location>
        <begin position="480"/>
        <end position="498"/>
    </location>
</feature>
<evidence type="ECO:0000256" key="4">
    <source>
        <dbReference type="SAM" id="SignalP"/>
    </source>
</evidence>
<feature type="domain" description="Purple acid phosphatase N-terminal" evidence="6">
    <location>
        <begin position="47"/>
        <end position="134"/>
    </location>
</feature>
<feature type="region of interest" description="Disordered" evidence="2">
    <location>
        <begin position="445"/>
        <end position="535"/>
    </location>
</feature>
<dbReference type="InterPro" id="IPR029052">
    <property type="entry name" value="Metallo-depent_PP-like"/>
</dbReference>
<proteinExistence type="predicted"/>
<dbReference type="EMBL" id="CP063194">
    <property type="protein sequence ID" value="WCZ38777.1"/>
    <property type="molecule type" value="Genomic_DNA"/>
</dbReference>
<evidence type="ECO:0000256" key="3">
    <source>
        <dbReference type="SAM" id="Phobius"/>
    </source>
</evidence>